<dbReference type="EMBL" id="PDUD01000021">
    <property type="protein sequence ID" value="PHN05556.1"/>
    <property type="molecule type" value="Genomic_DNA"/>
</dbReference>
<evidence type="ECO:0000313" key="2">
    <source>
        <dbReference type="Proteomes" id="UP000223913"/>
    </source>
</evidence>
<reference evidence="1 2" key="1">
    <citation type="submission" date="2017-10" db="EMBL/GenBank/DDBJ databases">
        <title>The draft genome sequence of Lewinella nigricans NBRC 102662.</title>
        <authorList>
            <person name="Wang K."/>
        </authorList>
    </citation>
    <scope>NUCLEOTIDE SEQUENCE [LARGE SCALE GENOMIC DNA]</scope>
    <source>
        <strain evidence="1 2">NBRC 102662</strain>
    </source>
</reference>
<dbReference type="AlphaFoldDB" id="A0A2D0NAY5"/>
<keyword evidence="2" id="KW-1185">Reference proteome</keyword>
<comment type="caution">
    <text evidence="1">The sequence shown here is derived from an EMBL/GenBank/DDBJ whole genome shotgun (WGS) entry which is preliminary data.</text>
</comment>
<proteinExistence type="predicted"/>
<evidence type="ECO:0000313" key="1">
    <source>
        <dbReference type="EMBL" id="PHN05556.1"/>
    </source>
</evidence>
<protein>
    <submittedName>
        <fullName evidence="1">Uncharacterized protein</fullName>
    </submittedName>
</protein>
<dbReference type="Proteomes" id="UP000223913">
    <property type="component" value="Unassembled WGS sequence"/>
</dbReference>
<sequence length="185" mass="22024">MDHDEQTLNWTEDPKTAPRKSLEEWTGLQKIQLPPASYLSDRQVHILLEELKDMLGEYNCHVVFQVSVPEPLQYEVIRTRFDQQSPLLVANMHFFEFCDPSQKLGKCQLGDYCHCRFFENLLADYEEDGIDFETGHNFLFEEEKTYLDAFETDAPFFDDFYDNDYDDLDGLDWDDEEEDDDWNLF</sequence>
<accession>A0A2D0NAY5</accession>
<gene>
    <name evidence="1" type="ORF">CRP01_16325</name>
</gene>
<name>A0A2D0NAY5_FLAN2</name>
<organism evidence="1 2">
    <name type="scientific">Flavilitoribacter nigricans (strain ATCC 23147 / DSM 23189 / NBRC 102662 / NCIMB 1420 / SS-2)</name>
    <name type="common">Lewinella nigricans</name>
    <dbReference type="NCBI Taxonomy" id="1122177"/>
    <lineage>
        <taxon>Bacteria</taxon>
        <taxon>Pseudomonadati</taxon>
        <taxon>Bacteroidota</taxon>
        <taxon>Saprospiria</taxon>
        <taxon>Saprospirales</taxon>
        <taxon>Lewinellaceae</taxon>
        <taxon>Flavilitoribacter</taxon>
    </lineage>
</organism>